<dbReference type="InterPro" id="IPR027417">
    <property type="entry name" value="P-loop_NTPase"/>
</dbReference>
<dbReference type="Proteomes" id="UP000281962">
    <property type="component" value="Unassembled WGS sequence"/>
</dbReference>
<dbReference type="PANTHER" id="PTHR43776:SF8">
    <property type="entry name" value="ABC TRANSPORTER, ATP-BINDING PROTEIN"/>
    <property type="match status" value="1"/>
</dbReference>
<reference evidence="5 6" key="1">
    <citation type="submission" date="2018-06" db="EMBL/GenBank/DDBJ databases">
        <title>Extensive metabolic versatility and redundancy in microbially diverse, dynamic hydrothermal sediments.</title>
        <authorList>
            <person name="Dombrowski N."/>
            <person name="Teske A."/>
            <person name="Baker B.J."/>
        </authorList>
    </citation>
    <scope>NUCLEOTIDE SEQUENCE [LARGE SCALE GENOMIC DNA]</scope>
    <source>
        <strain evidence="5">B30_G17</strain>
    </source>
</reference>
<comment type="caution">
    <text evidence="5">The sequence shown here is derived from an EMBL/GenBank/DDBJ whole genome shotgun (WGS) entry which is preliminary data.</text>
</comment>
<evidence type="ECO:0000256" key="1">
    <source>
        <dbReference type="ARBA" id="ARBA00022448"/>
    </source>
</evidence>
<evidence type="ECO:0000313" key="6">
    <source>
        <dbReference type="Proteomes" id="UP000281962"/>
    </source>
</evidence>
<accession>A0A497EW80</accession>
<evidence type="ECO:0000259" key="4">
    <source>
        <dbReference type="PROSITE" id="PS50893"/>
    </source>
</evidence>
<evidence type="ECO:0000256" key="3">
    <source>
        <dbReference type="ARBA" id="ARBA00022840"/>
    </source>
</evidence>
<dbReference type="PROSITE" id="PS00211">
    <property type="entry name" value="ABC_TRANSPORTER_1"/>
    <property type="match status" value="1"/>
</dbReference>
<feature type="domain" description="ABC transporter" evidence="4">
    <location>
        <begin position="21"/>
        <end position="263"/>
    </location>
</feature>
<dbReference type="AlphaFoldDB" id="A0A497EW80"/>
<dbReference type="PROSITE" id="PS50893">
    <property type="entry name" value="ABC_TRANSPORTER_2"/>
    <property type="match status" value="1"/>
</dbReference>
<dbReference type="InterPro" id="IPR013563">
    <property type="entry name" value="Oligopep_ABC_C"/>
</dbReference>
<keyword evidence="1" id="KW-0813">Transport</keyword>
<name>A0A497EW80_9CREN</name>
<dbReference type="InterPro" id="IPR003593">
    <property type="entry name" value="AAA+_ATPase"/>
</dbReference>
<dbReference type="GO" id="GO:0015833">
    <property type="term" value="P:peptide transport"/>
    <property type="evidence" value="ECO:0007669"/>
    <property type="project" value="InterPro"/>
</dbReference>
<dbReference type="SMART" id="SM00382">
    <property type="entry name" value="AAA"/>
    <property type="match status" value="1"/>
</dbReference>
<organism evidence="5 6">
    <name type="scientific">Thermoproteota archaeon</name>
    <dbReference type="NCBI Taxonomy" id="2056631"/>
    <lineage>
        <taxon>Archaea</taxon>
        <taxon>Thermoproteota</taxon>
    </lineage>
</organism>
<protein>
    <submittedName>
        <fullName evidence="5">Oligopeptide ABC transporter ATP-binding protein</fullName>
    </submittedName>
</protein>
<dbReference type="InterPro" id="IPR003439">
    <property type="entry name" value="ABC_transporter-like_ATP-bd"/>
</dbReference>
<dbReference type="InterPro" id="IPR050319">
    <property type="entry name" value="ABC_transp_ATP-bind"/>
</dbReference>
<keyword evidence="2" id="KW-0547">Nucleotide-binding</keyword>
<sequence length="339" mass="38919">MTNREVIVKAENLKKWFPIKTGLLSIFKKEKLYVRAVDGISFNIFRGETFCLVGESGCGKTTTGRLLLRLLKPTDGRIIFENKDITMTPEKQLIEFRRKTSMISQDPYAAMNPRFTVFEVISEPLTIHKIGSFEEKIEIVSKLLEEVKLTPIEEFLWRFPHQLSGGQRQRVCIARALALNPEFIVADEPVSMLDLSIRAEILQLLRDLQLKRNLTYLYITHDLSTARYFCDRIAVMYLGKIVELSSADEIADNPIHPYTKALIAAVPEPDPSNRLKMREVPIKGEIPSPINIPSGCRFINRCVVYDNAPEKIKKLCKTKEPPLTEVEDNHYVSCWMYIK</sequence>
<proteinExistence type="predicted"/>
<dbReference type="PANTHER" id="PTHR43776">
    <property type="entry name" value="TRANSPORT ATP-BINDING PROTEIN"/>
    <property type="match status" value="1"/>
</dbReference>
<dbReference type="FunFam" id="3.40.50.300:FF:000016">
    <property type="entry name" value="Oligopeptide ABC transporter ATP-binding component"/>
    <property type="match status" value="1"/>
</dbReference>
<dbReference type="GO" id="GO:0005524">
    <property type="term" value="F:ATP binding"/>
    <property type="evidence" value="ECO:0007669"/>
    <property type="project" value="UniProtKB-KW"/>
</dbReference>
<dbReference type="NCBIfam" id="TIGR01727">
    <property type="entry name" value="oligo_HPY"/>
    <property type="match status" value="1"/>
</dbReference>
<dbReference type="CDD" id="cd03257">
    <property type="entry name" value="ABC_NikE_OppD_transporters"/>
    <property type="match status" value="1"/>
</dbReference>
<dbReference type="GO" id="GO:0055085">
    <property type="term" value="P:transmembrane transport"/>
    <property type="evidence" value="ECO:0007669"/>
    <property type="project" value="UniProtKB-ARBA"/>
</dbReference>
<dbReference type="Gene3D" id="3.40.50.300">
    <property type="entry name" value="P-loop containing nucleotide triphosphate hydrolases"/>
    <property type="match status" value="1"/>
</dbReference>
<gene>
    <name evidence="5" type="ORF">DRJ21_01135</name>
</gene>
<dbReference type="SUPFAM" id="SSF52540">
    <property type="entry name" value="P-loop containing nucleoside triphosphate hydrolases"/>
    <property type="match status" value="1"/>
</dbReference>
<dbReference type="Pfam" id="PF08352">
    <property type="entry name" value="oligo_HPY"/>
    <property type="match status" value="1"/>
</dbReference>
<evidence type="ECO:0000313" key="5">
    <source>
        <dbReference type="EMBL" id="RLE50938.1"/>
    </source>
</evidence>
<dbReference type="InterPro" id="IPR017871">
    <property type="entry name" value="ABC_transporter-like_CS"/>
</dbReference>
<evidence type="ECO:0000256" key="2">
    <source>
        <dbReference type="ARBA" id="ARBA00022741"/>
    </source>
</evidence>
<dbReference type="EMBL" id="QMQY01000034">
    <property type="protein sequence ID" value="RLE50938.1"/>
    <property type="molecule type" value="Genomic_DNA"/>
</dbReference>
<dbReference type="GO" id="GO:0016887">
    <property type="term" value="F:ATP hydrolysis activity"/>
    <property type="evidence" value="ECO:0007669"/>
    <property type="project" value="InterPro"/>
</dbReference>
<keyword evidence="3 5" id="KW-0067">ATP-binding</keyword>
<dbReference type="Pfam" id="PF00005">
    <property type="entry name" value="ABC_tran"/>
    <property type="match status" value="1"/>
</dbReference>